<dbReference type="Pfam" id="PF00078">
    <property type="entry name" value="RVT_1"/>
    <property type="match status" value="2"/>
</dbReference>
<dbReference type="CDD" id="cd01647">
    <property type="entry name" value="RT_LTR"/>
    <property type="match status" value="1"/>
</dbReference>
<dbReference type="InterPro" id="IPR001584">
    <property type="entry name" value="Integrase_cat-core"/>
</dbReference>
<dbReference type="PANTHER" id="PTHR37984">
    <property type="entry name" value="PROTEIN CBG26694"/>
    <property type="match status" value="1"/>
</dbReference>
<evidence type="ECO:0000259" key="1">
    <source>
        <dbReference type="PROSITE" id="PS50994"/>
    </source>
</evidence>
<gene>
    <name evidence="2" type="ORF">AAG570_007017</name>
</gene>
<dbReference type="InterPro" id="IPR043502">
    <property type="entry name" value="DNA/RNA_pol_sf"/>
</dbReference>
<feature type="domain" description="Integrase catalytic" evidence="1">
    <location>
        <begin position="259"/>
        <end position="413"/>
    </location>
</feature>
<organism evidence="2 3">
    <name type="scientific">Ranatra chinensis</name>
    <dbReference type="NCBI Taxonomy" id="642074"/>
    <lineage>
        <taxon>Eukaryota</taxon>
        <taxon>Metazoa</taxon>
        <taxon>Ecdysozoa</taxon>
        <taxon>Arthropoda</taxon>
        <taxon>Hexapoda</taxon>
        <taxon>Insecta</taxon>
        <taxon>Pterygota</taxon>
        <taxon>Neoptera</taxon>
        <taxon>Paraneoptera</taxon>
        <taxon>Hemiptera</taxon>
        <taxon>Heteroptera</taxon>
        <taxon>Panheteroptera</taxon>
        <taxon>Nepomorpha</taxon>
        <taxon>Nepidae</taxon>
        <taxon>Ranatrinae</taxon>
        <taxon>Ranatra</taxon>
    </lineage>
</organism>
<dbReference type="SUPFAM" id="SSF56672">
    <property type="entry name" value="DNA/RNA polymerases"/>
    <property type="match status" value="1"/>
</dbReference>
<dbReference type="InterPro" id="IPR050951">
    <property type="entry name" value="Retrovirus_Pol_polyprotein"/>
</dbReference>
<dbReference type="PANTHER" id="PTHR37984:SF5">
    <property type="entry name" value="PROTEIN NYNRIN-LIKE"/>
    <property type="match status" value="1"/>
</dbReference>
<comment type="caution">
    <text evidence="2">The sequence shown here is derived from an EMBL/GenBank/DDBJ whole genome shotgun (WGS) entry which is preliminary data.</text>
</comment>
<dbReference type="InterPro" id="IPR012337">
    <property type="entry name" value="RNaseH-like_sf"/>
</dbReference>
<sequence>MADGGRCVVHGCVDLPSSWKGESWEFQDHAGEVVVSDGTGLEDHLEATQRETLDGAVREFVGRVGTPLGCTHRVQHLVDKRDSKPIKQRYYPISPVLKRAMYAGLDEMLQAGVVEPSKSAWSSPVVMIRKKEGSYRFCVDYRKVNAVTRRDAYPLPYVNHILDRLRNARYLSSLYVKSAYWQVSLSEESNERTAFTVPALRPGRLNDQVLGPELDKHVFVYFDDIIVCSAQFDEHVETLDRVIKKLKEAGLSLNHEKRQFCRPELRSLRPILWDRFRHRYLIVVSDYFTKYSLLFPVRTVTGKTLSRVLEEEVFMVYGVPRQLICDNGPQYAARELRGMLQSYGVGLLFNALYHSQHNPVERVNRVLSSALASYVGNDHRKWDRQLPQIGLALRTAVHEATGYAPAYLNIGRTLKKAADEYGASVRKTLRRTGIDGRNW</sequence>
<dbReference type="InterPro" id="IPR000477">
    <property type="entry name" value="RT_dom"/>
</dbReference>
<dbReference type="InterPro" id="IPR043128">
    <property type="entry name" value="Rev_trsase/Diguanyl_cyclase"/>
</dbReference>
<dbReference type="EMBL" id="JBFDAA010000002">
    <property type="protein sequence ID" value="KAL1140040.1"/>
    <property type="molecule type" value="Genomic_DNA"/>
</dbReference>
<protein>
    <recommendedName>
        <fullName evidence="1">Integrase catalytic domain-containing protein</fullName>
    </recommendedName>
</protein>
<keyword evidence="3" id="KW-1185">Reference proteome</keyword>
<evidence type="ECO:0000313" key="3">
    <source>
        <dbReference type="Proteomes" id="UP001558652"/>
    </source>
</evidence>
<dbReference type="AlphaFoldDB" id="A0ABD0YVR1"/>
<reference evidence="2 3" key="1">
    <citation type="submission" date="2024-07" db="EMBL/GenBank/DDBJ databases">
        <title>Chromosome-level genome assembly of the water stick insect Ranatra chinensis (Heteroptera: Nepidae).</title>
        <authorList>
            <person name="Liu X."/>
        </authorList>
    </citation>
    <scope>NUCLEOTIDE SEQUENCE [LARGE SCALE GENOMIC DNA]</scope>
    <source>
        <strain evidence="2">Cailab_2021Rc</strain>
        <tissue evidence="2">Muscle</tissue>
    </source>
</reference>
<accession>A0ABD0YVR1</accession>
<dbReference type="PROSITE" id="PS50994">
    <property type="entry name" value="INTEGRASE"/>
    <property type="match status" value="1"/>
</dbReference>
<proteinExistence type="predicted"/>
<dbReference type="Gene3D" id="3.10.10.10">
    <property type="entry name" value="HIV Type 1 Reverse Transcriptase, subunit A, domain 1"/>
    <property type="match status" value="1"/>
</dbReference>
<dbReference type="Pfam" id="PF00665">
    <property type="entry name" value="rve"/>
    <property type="match status" value="1"/>
</dbReference>
<dbReference type="Gene3D" id="3.30.420.10">
    <property type="entry name" value="Ribonuclease H-like superfamily/Ribonuclease H"/>
    <property type="match status" value="1"/>
</dbReference>
<dbReference type="Proteomes" id="UP001558652">
    <property type="component" value="Unassembled WGS sequence"/>
</dbReference>
<dbReference type="InterPro" id="IPR036397">
    <property type="entry name" value="RNaseH_sf"/>
</dbReference>
<dbReference type="GO" id="GO:0042575">
    <property type="term" value="C:DNA polymerase complex"/>
    <property type="evidence" value="ECO:0007669"/>
    <property type="project" value="UniProtKB-ARBA"/>
</dbReference>
<dbReference type="SUPFAM" id="SSF53098">
    <property type="entry name" value="Ribonuclease H-like"/>
    <property type="match status" value="1"/>
</dbReference>
<name>A0ABD0YVR1_9HEMI</name>
<evidence type="ECO:0000313" key="2">
    <source>
        <dbReference type="EMBL" id="KAL1140040.1"/>
    </source>
</evidence>
<dbReference type="Gene3D" id="3.30.70.270">
    <property type="match status" value="2"/>
</dbReference>
<dbReference type="GO" id="GO:0071897">
    <property type="term" value="P:DNA biosynthetic process"/>
    <property type="evidence" value="ECO:0007669"/>
    <property type="project" value="UniProtKB-ARBA"/>
</dbReference>